<evidence type="ECO:0000256" key="3">
    <source>
        <dbReference type="SAM" id="MobiDB-lite"/>
    </source>
</evidence>
<evidence type="ECO:0000256" key="1">
    <source>
        <dbReference type="ARBA" id="ARBA00004141"/>
    </source>
</evidence>
<evidence type="ECO:0000256" key="2">
    <source>
        <dbReference type="ARBA" id="ARBA00006727"/>
    </source>
</evidence>
<feature type="transmembrane region" description="Helical" evidence="4">
    <location>
        <begin position="362"/>
        <end position="380"/>
    </location>
</feature>
<dbReference type="InterPro" id="IPR050327">
    <property type="entry name" value="Proton-linked_MCT"/>
</dbReference>
<feature type="transmembrane region" description="Helical" evidence="4">
    <location>
        <begin position="386"/>
        <end position="407"/>
    </location>
</feature>
<keyword evidence="4" id="KW-0472">Membrane</keyword>
<keyword evidence="4" id="KW-1133">Transmembrane helix</keyword>
<evidence type="ECO:0000313" key="5">
    <source>
        <dbReference type="EMBL" id="CAG9982798.1"/>
    </source>
</evidence>
<dbReference type="GO" id="GO:0022857">
    <property type="term" value="F:transmembrane transporter activity"/>
    <property type="evidence" value="ECO:0007669"/>
    <property type="project" value="InterPro"/>
</dbReference>
<comment type="caution">
    <text evidence="5">The sequence shown here is derived from an EMBL/GenBank/DDBJ whole genome shotgun (WGS) entry which is preliminary data.</text>
</comment>
<evidence type="ECO:0000256" key="4">
    <source>
        <dbReference type="SAM" id="Phobius"/>
    </source>
</evidence>
<feature type="transmembrane region" description="Helical" evidence="4">
    <location>
        <begin position="132"/>
        <end position="152"/>
    </location>
</feature>
<organism evidence="5 6">
    <name type="scientific">Clonostachys byssicola</name>
    <dbReference type="NCBI Taxonomy" id="160290"/>
    <lineage>
        <taxon>Eukaryota</taxon>
        <taxon>Fungi</taxon>
        <taxon>Dikarya</taxon>
        <taxon>Ascomycota</taxon>
        <taxon>Pezizomycotina</taxon>
        <taxon>Sordariomycetes</taxon>
        <taxon>Hypocreomycetidae</taxon>
        <taxon>Hypocreales</taxon>
        <taxon>Bionectriaceae</taxon>
        <taxon>Clonostachys</taxon>
    </lineage>
</organism>
<gene>
    <name evidence="5" type="ORF">CBYS24578_00011074</name>
</gene>
<dbReference type="EMBL" id="CABFNO020001350">
    <property type="protein sequence ID" value="CAG9982798.1"/>
    <property type="molecule type" value="Genomic_DNA"/>
</dbReference>
<comment type="similarity">
    <text evidence="2">Belongs to the major facilitator superfamily. Monocarboxylate porter (TC 2.A.1.13) family.</text>
</comment>
<dbReference type="InterPro" id="IPR011701">
    <property type="entry name" value="MFS"/>
</dbReference>
<feature type="compositionally biased region" description="Polar residues" evidence="3">
    <location>
        <begin position="22"/>
        <end position="35"/>
    </location>
</feature>
<feature type="transmembrane region" description="Helical" evidence="4">
    <location>
        <begin position="296"/>
        <end position="314"/>
    </location>
</feature>
<feature type="transmembrane region" description="Helical" evidence="4">
    <location>
        <begin position="320"/>
        <end position="341"/>
    </location>
</feature>
<feature type="region of interest" description="Disordered" evidence="3">
    <location>
        <begin position="8"/>
        <end position="35"/>
    </location>
</feature>
<feature type="transmembrane region" description="Helical" evidence="4">
    <location>
        <begin position="164"/>
        <end position="183"/>
    </location>
</feature>
<feature type="transmembrane region" description="Helical" evidence="4">
    <location>
        <begin position="189"/>
        <end position="209"/>
    </location>
</feature>
<feature type="compositionally biased region" description="Basic and acidic residues" evidence="3">
    <location>
        <begin position="10"/>
        <end position="21"/>
    </location>
</feature>
<dbReference type="Pfam" id="PF07690">
    <property type="entry name" value="MFS_1"/>
    <property type="match status" value="1"/>
</dbReference>
<sequence length="462" mass="49366">MTYQLYTMGMEEKSTQERAEPQETNTLTTQSAQETTLSPDGGYGWVCATAAAVINGHSWGFNSAYAVFLAYYMDNEIFPGSSPMQYAFVGGLSLTYGIRPTMFVGVVLETASLVIASFATQLWHLFLTQGLLFGAGVGLLFIPTAAVVPQWFTTKRSLASGISLSGAGLGGAVYSLAAGAMISSLGLNWAFRILSIIAFTVNSSCIFLIRDRNTAIGINQGAFHITLLKRAEYQLLIGFGIFTMLGYFILIFSLADYSISIGLNSSQSSLIAALFNFGQAIGRPLVGYFSDSAGRINISCSMTLLAGILPLTVWVNAKGYWVLLFFSISEGLVAGSFWATISPLMTEVVGVMGGSSGLNMMWLALVLPSTFSAPIALLIVSGTNSYLGAQLLTGLAYVAAAVCIILLRGWKVISNEATAVSEHGNDNAQNTEDTMGSCLCRDISLQTKVYIYGRACGRKCRV</sequence>
<evidence type="ECO:0000313" key="6">
    <source>
        <dbReference type="Proteomes" id="UP000754883"/>
    </source>
</evidence>
<reference evidence="5" key="1">
    <citation type="submission" date="2021-10" db="EMBL/GenBank/DDBJ databases">
        <authorList>
            <person name="Piombo E."/>
        </authorList>
    </citation>
    <scope>NUCLEOTIDE SEQUENCE</scope>
</reference>
<dbReference type="InterPro" id="IPR036259">
    <property type="entry name" value="MFS_trans_sf"/>
</dbReference>
<dbReference type="PANTHER" id="PTHR11360:SF315">
    <property type="entry name" value="TRANSPORTER MCH2-RELATED"/>
    <property type="match status" value="1"/>
</dbReference>
<feature type="transmembrane region" description="Helical" evidence="4">
    <location>
        <begin position="102"/>
        <end position="126"/>
    </location>
</feature>
<dbReference type="SUPFAM" id="SSF103473">
    <property type="entry name" value="MFS general substrate transporter"/>
    <property type="match status" value="1"/>
</dbReference>
<dbReference type="AlphaFoldDB" id="A0A9N9XYB9"/>
<name>A0A9N9XYB9_9HYPO</name>
<keyword evidence="4" id="KW-0812">Transmembrane</keyword>
<evidence type="ECO:0008006" key="7">
    <source>
        <dbReference type="Google" id="ProtNLM"/>
    </source>
</evidence>
<dbReference type="OrthoDB" id="6499973at2759"/>
<dbReference type="Gene3D" id="1.20.1250.20">
    <property type="entry name" value="MFS general substrate transporter like domains"/>
    <property type="match status" value="2"/>
</dbReference>
<comment type="subcellular location">
    <subcellularLocation>
        <location evidence="1">Membrane</location>
        <topology evidence="1">Multi-pass membrane protein</topology>
    </subcellularLocation>
</comment>
<proteinExistence type="inferred from homology"/>
<keyword evidence="6" id="KW-1185">Reference proteome</keyword>
<feature type="transmembrane region" description="Helical" evidence="4">
    <location>
        <begin position="235"/>
        <end position="255"/>
    </location>
</feature>
<protein>
    <recommendedName>
        <fullName evidence="7">Major facilitator superfamily (MFS) profile domain-containing protein</fullName>
    </recommendedName>
</protein>
<dbReference type="PANTHER" id="PTHR11360">
    <property type="entry name" value="MONOCARBOXYLATE TRANSPORTER"/>
    <property type="match status" value="1"/>
</dbReference>
<dbReference type="GO" id="GO:0016020">
    <property type="term" value="C:membrane"/>
    <property type="evidence" value="ECO:0007669"/>
    <property type="project" value="UniProtKB-SubCell"/>
</dbReference>
<dbReference type="Proteomes" id="UP000754883">
    <property type="component" value="Unassembled WGS sequence"/>
</dbReference>
<accession>A0A9N9XYB9</accession>